<protein>
    <recommendedName>
        <fullName evidence="7">Zn(2)-C6 fungal-type domain-containing protein</fullName>
    </recommendedName>
</protein>
<feature type="region of interest" description="Disordered" evidence="6">
    <location>
        <begin position="45"/>
        <end position="95"/>
    </location>
</feature>
<dbReference type="Pfam" id="PF08493">
    <property type="entry name" value="AflR"/>
    <property type="match status" value="1"/>
</dbReference>
<accession>A0A8H6FE37</accession>
<evidence type="ECO:0000256" key="1">
    <source>
        <dbReference type="ARBA" id="ARBA00022723"/>
    </source>
</evidence>
<evidence type="ECO:0000256" key="5">
    <source>
        <dbReference type="ARBA" id="ARBA00023242"/>
    </source>
</evidence>
<dbReference type="GeneID" id="59339445"/>
<evidence type="ECO:0000313" key="8">
    <source>
        <dbReference type="EMBL" id="KAF6224478.1"/>
    </source>
</evidence>
<dbReference type="GO" id="GO:0005634">
    <property type="term" value="C:nucleus"/>
    <property type="evidence" value="ECO:0007669"/>
    <property type="project" value="InterPro"/>
</dbReference>
<dbReference type="SUPFAM" id="SSF57701">
    <property type="entry name" value="Zn2/Cys6 DNA-binding domain"/>
    <property type="match status" value="1"/>
</dbReference>
<dbReference type="PANTHER" id="PTHR31069">
    <property type="entry name" value="OLEATE-ACTIVATED TRANSCRIPTION FACTOR 1-RELATED"/>
    <property type="match status" value="1"/>
</dbReference>
<dbReference type="EMBL" id="JACCJB010000009">
    <property type="protein sequence ID" value="KAF6224478.1"/>
    <property type="molecule type" value="Genomic_DNA"/>
</dbReference>
<dbReference type="PROSITE" id="PS50048">
    <property type="entry name" value="ZN2_CY6_FUNGAL_2"/>
    <property type="match status" value="1"/>
</dbReference>
<dbReference type="AlphaFoldDB" id="A0A8H6FE37"/>
<sequence>MDTTKPHTKYRASCDGCYLAKLKCTKERPVCPRCKKLGLTCTYSPSQRTGKRRAPKSQTSSSGSTTTTTTPTSPAPSSSGVLEWQPAASSQASTMVPTETLAQPFEKALFAPNNDPQHLPMDATMSNWPSPANTLHDFDSNFVAPWPGCLPSSDKDDPLFETSDDFVDDFISMTSLPSHHQSFNATDGALSHFLQTCNCFDSITQTLHKMHNQSRRPSNPNLEATLSCSKEVTARGEALLNCTCTEDSTLVMLFAALVAKYLSLYAAHIDLTSSSWTFLADISAASSRVTIGRYTMDAEDGERLRIEIILMELQKLNTLLMKFQGKFSSSEMGYESHTYETMVAFLNMRLREAMDKLQRQKQRYQPPS</sequence>
<dbReference type="PANTHER" id="PTHR31069:SF31">
    <property type="entry name" value="MONODICTYPHENONE CLUSTER TRANSCRIPTION FACTOR-RELATED"/>
    <property type="match status" value="1"/>
</dbReference>
<evidence type="ECO:0000259" key="7">
    <source>
        <dbReference type="PROSITE" id="PS50048"/>
    </source>
</evidence>
<keyword evidence="3" id="KW-0238">DNA-binding</keyword>
<gene>
    <name evidence="8" type="ORF">HO133_011055</name>
</gene>
<feature type="domain" description="Zn(2)-C6 fungal-type" evidence="7">
    <location>
        <begin position="13"/>
        <end position="43"/>
    </location>
</feature>
<keyword evidence="5" id="KW-0539">Nucleus</keyword>
<keyword evidence="2" id="KW-0805">Transcription regulation</keyword>
<dbReference type="Proteomes" id="UP000593566">
    <property type="component" value="Unassembled WGS sequence"/>
</dbReference>
<proteinExistence type="predicted"/>
<evidence type="ECO:0000256" key="6">
    <source>
        <dbReference type="SAM" id="MobiDB-lite"/>
    </source>
</evidence>
<comment type="caution">
    <text evidence="8">The sequence shown here is derived from an EMBL/GenBank/DDBJ whole genome shotgun (WGS) entry which is preliminary data.</text>
</comment>
<dbReference type="Pfam" id="PF00172">
    <property type="entry name" value="Zn_clus"/>
    <property type="match status" value="1"/>
</dbReference>
<dbReference type="SMART" id="SM00066">
    <property type="entry name" value="GAL4"/>
    <property type="match status" value="1"/>
</dbReference>
<dbReference type="InterPro" id="IPR013700">
    <property type="entry name" value="AflR"/>
</dbReference>
<keyword evidence="1" id="KW-0479">Metal-binding</keyword>
<dbReference type="CDD" id="cd00067">
    <property type="entry name" value="GAL4"/>
    <property type="match status" value="1"/>
</dbReference>
<dbReference type="GO" id="GO:0003677">
    <property type="term" value="F:DNA binding"/>
    <property type="evidence" value="ECO:0007669"/>
    <property type="project" value="UniProtKB-KW"/>
</dbReference>
<dbReference type="GO" id="GO:0045122">
    <property type="term" value="P:aflatoxin biosynthetic process"/>
    <property type="evidence" value="ECO:0007669"/>
    <property type="project" value="InterPro"/>
</dbReference>
<evidence type="ECO:0000313" key="9">
    <source>
        <dbReference type="Proteomes" id="UP000593566"/>
    </source>
</evidence>
<keyword evidence="9" id="KW-1185">Reference proteome</keyword>
<dbReference type="InterPro" id="IPR001138">
    <property type="entry name" value="Zn2Cys6_DnaBD"/>
</dbReference>
<dbReference type="InterPro" id="IPR036864">
    <property type="entry name" value="Zn2-C6_fun-type_DNA-bd_sf"/>
</dbReference>
<dbReference type="InterPro" id="IPR050675">
    <property type="entry name" value="OAF3"/>
</dbReference>
<dbReference type="GO" id="GO:0008270">
    <property type="term" value="F:zinc ion binding"/>
    <property type="evidence" value="ECO:0007669"/>
    <property type="project" value="InterPro"/>
</dbReference>
<dbReference type="PRINTS" id="PR00755">
    <property type="entry name" value="AFLATOXINBRP"/>
</dbReference>
<evidence type="ECO:0000256" key="3">
    <source>
        <dbReference type="ARBA" id="ARBA00023125"/>
    </source>
</evidence>
<evidence type="ECO:0000256" key="2">
    <source>
        <dbReference type="ARBA" id="ARBA00023015"/>
    </source>
</evidence>
<evidence type="ECO:0000256" key="4">
    <source>
        <dbReference type="ARBA" id="ARBA00023163"/>
    </source>
</evidence>
<organism evidence="8 9">
    <name type="scientific">Letharia lupina</name>
    <dbReference type="NCBI Taxonomy" id="560253"/>
    <lineage>
        <taxon>Eukaryota</taxon>
        <taxon>Fungi</taxon>
        <taxon>Dikarya</taxon>
        <taxon>Ascomycota</taxon>
        <taxon>Pezizomycotina</taxon>
        <taxon>Lecanoromycetes</taxon>
        <taxon>OSLEUM clade</taxon>
        <taxon>Lecanoromycetidae</taxon>
        <taxon>Lecanorales</taxon>
        <taxon>Lecanorineae</taxon>
        <taxon>Parmeliaceae</taxon>
        <taxon>Letharia</taxon>
    </lineage>
</organism>
<dbReference type="GO" id="GO:0000981">
    <property type="term" value="F:DNA-binding transcription factor activity, RNA polymerase II-specific"/>
    <property type="evidence" value="ECO:0007669"/>
    <property type="project" value="InterPro"/>
</dbReference>
<dbReference type="RefSeq" id="XP_037153538.1">
    <property type="nucleotide sequence ID" value="XM_037301904.1"/>
</dbReference>
<reference evidence="8 9" key="1">
    <citation type="journal article" date="2020" name="Genomics">
        <title>Complete, high-quality genomes from long-read metagenomic sequencing of two wolf lichen thalli reveals enigmatic genome architecture.</title>
        <authorList>
            <person name="McKenzie S.K."/>
            <person name="Walston R.F."/>
            <person name="Allen J.L."/>
        </authorList>
    </citation>
    <scope>NUCLEOTIDE SEQUENCE [LARGE SCALE GENOMIC DNA]</scope>
    <source>
        <strain evidence="8">WasteWater1</strain>
    </source>
</reference>
<feature type="compositionally biased region" description="Low complexity" evidence="6">
    <location>
        <begin position="59"/>
        <end position="79"/>
    </location>
</feature>
<keyword evidence="4" id="KW-0804">Transcription</keyword>
<dbReference type="Gene3D" id="4.10.240.10">
    <property type="entry name" value="Zn(2)-C6 fungal-type DNA-binding domain"/>
    <property type="match status" value="1"/>
</dbReference>
<name>A0A8H6FE37_9LECA</name>